<keyword evidence="1" id="KW-0812">Transmembrane</keyword>
<sequence>MTIFHHLFLKPVVVLMRKMKPRFLLNSFFTGWVLYTAIDNNDGKLPLVHIVMYNVLLFVPSWINNFLFFPLVRKNRNILQFLLSMAGVFIAIIFIQGNYLNWLKQTFHTNELNDFTPLAITYTSPEFLKNYQYCFDVFPGVLMITVLMAIGYVMQELILKIKKQKQIESQQILAELQLLKSQISPHFLFNVLNSLYALSLKTSHETPDVILKLSDILRYSLYEAQEKEVPVRDEIHIINTYIAIESLRISERADVSFVSEGINDTIRIAPMLLLPLIENAFKHGIDSTVGHSYIKASLHYKENALIFTCENNFKETAVKKIGGIGIDNIRKRLQLLYPAMHKIDLEKKDDVFTITLKINL</sequence>
<dbReference type="Pfam" id="PF06580">
    <property type="entry name" value="His_kinase"/>
    <property type="match status" value="1"/>
</dbReference>
<name>A0ABT8D4M4_9FLAO</name>
<feature type="domain" description="Signal transduction histidine kinase internal region" evidence="2">
    <location>
        <begin position="174"/>
        <end position="252"/>
    </location>
</feature>
<reference evidence="4" key="1">
    <citation type="journal article" date="2019" name="Int. J. Syst. Evol. Microbiol.">
        <title>The Global Catalogue of Microorganisms (GCM) 10K type strain sequencing project: providing services to taxonomists for standard genome sequencing and annotation.</title>
        <authorList>
            <consortium name="The Broad Institute Genomics Platform"/>
            <consortium name="The Broad Institute Genome Sequencing Center for Infectious Disease"/>
            <person name="Wu L."/>
            <person name="Ma J."/>
        </authorList>
    </citation>
    <scope>NUCLEOTIDE SEQUENCE [LARGE SCALE GENOMIC DNA]</scope>
    <source>
        <strain evidence="4">CECT 7184</strain>
    </source>
</reference>
<keyword evidence="3" id="KW-0808">Transferase</keyword>
<keyword evidence="1" id="KW-0472">Membrane</keyword>
<accession>A0ABT8D4M4</accession>
<evidence type="ECO:0000313" key="3">
    <source>
        <dbReference type="EMBL" id="MDN3710169.1"/>
    </source>
</evidence>
<gene>
    <name evidence="3" type="ORF">QW060_25165</name>
</gene>
<feature type="transmembrane region" description="Helical" evidence="1">
    <location>
        <begin position="137"/>
        <end position="159"/>
    </location>
</feature>
<feature type="transmembrane region" description="Helical" evidence="1">
    <location>
        <begin position="21"/>
        <end position="38"/>
    </location>
</feature>
<dbReference type="InterPro" id="IPR036890">
    <property type="entry name" value="HATPase_C_sf"/>
</dbReference>
<keyword evidence="3" id="KW-0418">Kinase</keyword>
<proteinExistence type="predicted"/>
<keyword evidence="4" id="KW-1185">Reference proteome</keyword>
<comment type="caution">
    <text evidence="3">The sequence shown here is derived from an EMBL/GenBank/DDBJ whole genome shotgun (WGS) entry which is preliminary data.</text>
</comment>
<keyword evidence="1" id="KW-1133">Transmembrane helix</keyword>
<feature type="transmembrane region" description="Helical" evidence="1">
    <location>
        <begin position="81"/>
        <end position="100"/>
    </location>
</feature>
<evidence type="ECO:0000313" key="4">
    <source>
        <dbReference type="Proteomes" id="UP001242368"/>
    </source>
</evidence>
<evidence type="ECO:0000259" key="2">
    <source>
        <dbReference type="Pfam" id="PF06580"/>
    </source>
</evidence>
<dbReference type="InterPro" id="IPR010559">
    <property type="entry name" value="Sig_transdc_His_kin_internal"/>
</dbReference>
<dbReference type="Proteomes" id="UP001242368">
    <property type="component" value="Unassembled WGS sequence"/>
</dbReference>
<organism evidence="3 4">
    <name type="scientific">Paenimyroides ceti</name>
    <dbReference type="NCBI Taxonomy" id="395087"/>
    <lineage>
        <taxon>Bacteria</taxon>
        <taxon>Pseudomonadati</taxon>
        <taxon>Bacteroidota</taxon>
        <taxon>Flavobacteriia</taxon>
        <taxon>Flavobacteriales</taxon>
        <taxon>Flavobacteriaceae</taxon>
        <taxon>Paenimyroides</taxon>
    </lineage>
</organism>
<dbReference type="Gene3D" id="3.30.565.10">
    <property type="entry name" value="Histidine kinase-like ATPase, C-terminal domain"/>
    <property type="match status" value="1"/>
</dbReference>
<dbReference type="PANTHER" id="PTHR34220:SF7">
    <property type="entry name" value="SENSOR HISTIDINE KINASE YPDA"/>
    <property type="match status" value="1"/>
</dbReference>
<dbReference type="GO" id="GO:0016301">
    <property type="term" value="F:kinase activity"/>
    <property type="evidence" value="ECO:0007669"/>
    <property type="project" value="UniProtKB-KW"/>
</dbReference>
<dbReference type="InterPro" id="IPR050640">
    <property type="entry name" value="Bact_2-comp_sensor_kinase"/>
</dbReference>
<feature type="transmembrane region" description="Helical" evidence="1">
    <location>
        <begin position="50"/>
        <end position="69"/>
    </location>
</feature>
<evidence type="ECO:0000256" key="1">
    <source>
        <dbReference type="SAM" id="Phobius"/>
    </source>
</evidence>
<dbReference type="EMBL" id="JAUFQU010000077">
    <property type="protein sequence ID" value="MDN3710169.1"/>
    <property type="molecule type" value="Genomic_DNA"/>
</dbReference>
<protein>
    <submittedName>
        <fullName evidence="3">Histidine kinase</fullName>
    </submittedName>
</protein>
<dbReference type="PANTHER" id="PTHR34220">
    <property type="entry name" value="SENSOR HISTIDINE KINASE YPDA"/>
    <property type="match status" value="1"/>
</dbReference>
<dbReference type="RefSeq" id="WP_290365403.1">
    <property type="nucleotide sequence ID" value="NZ_JAUFQU010000077.1"/>
</dbReference>